<dbReference type="PROSITE" id="PS51192">
    <property type="entry name" value="HELICASE_ATP_BIND_1"/>
    <property type="match status" value="1"/>
</dbReference>
<evidence type="ECO:0000256" key="10">
    <source>
        <dbReference type="PROSITE-ProRule" id="PRU00552"/>
    </source>
</evidence>
<organism evidence="15 16">
    <name type="scientific">Chelatococcus composti</name>
    <dbReference type="NCBI Taxonomy" id="1743235"/>
    <lineage>
        <taxon>Bacteria</taxon>
        <taxon>Pseudomonadati</taxon>
        <taxon>Pseudomonadota</taxon>
        <taxon>Alphaproteobacteria</taxon>
        <taxon>Hyphomicrobiales</taxon>
        <taxon>Chelatococcaceae</taxon>
        <taxon>Chelatococcus</taxon>
    </lineage>
</organism>
<feature type="short sequence motif" description="Q motif" evidence="10">
    <location>
        <begin position="2"/>
        <end position="30"/>
    </location>
</feature>
<dbReference type="GO" id="GO:0003676">
    <property type="term" value="F:nucleic acid binding"/>
    <property type="evidence" value="ECO:0007669"/>
    <property type="project" value="InterPro"/>
</dbReference>
<dbReference type="EMBL" id="JACHEH010000001">
    <property type="protein sequence ID" value="MBB6166696.1"/>
    <property type="molecule type" value="Genomic_DNA"/>
</dbReference>
<feature type="domain" description="Helicase ATP-binding" evidence="12">
    <location>
        <begin position="33"/>
        <end position="208"/>
    </location>
</feature>
<keyword evidence="3" id="KW-0547">Nucleotide-binding</keyword>
<evidence type="ECO:0000259" key="12">
    <source>
        <dbReference type="PROSITE" id="PS51192"/>
    </source>
</evidence>
<evidence type="ECO:0000256" key="5">
    <source>
        <dbReference type="ARBA" id="ARBA00022806"/>
    </source>
</evidence>
<dbReference type="PANTHER" id="PTHR47959">
    <property type="entry name" value="ATP-DEPENDENT RNA HELICASE RHLE-RELATED"/>
    <property type="match status" value="1"/>
</dbReference>
<dbReference type="GO" id="GO:0005829">
    <property type="term" value="C:cytosol"/>
    <property type="evidence" value="ECO:0007669"/>
    <property type="project" value="TreeGrafter"/>
</dbReference>
<dbReference type="SMART" id="SM00487">
    <property type="entry name" value="DEXDc"/>
    <property type="match status" value="1"/>
</dbReference>
<dbReference type="RefSeq" id="WP_183331557.1">
    <property type="nucleotide sequence ID" value="NZ_BMHX01000001.1"/>
</dbReference>
<proteinExistence type="inferred from homology"/>
<dbReference type="PANTHER" id="PTHR47959:SF13">
    <property type="entry name" value="ATP-DEPENDENT RNA HELICASE RHLE"/>
    <property type="match status" value="1"/>
</dbReference>
<evidence type="ECO:0000256" key="1">
    <source>
        <dbReference type="ARBA" id="ARBA00012552"/>
    </source>
</evidence>
<dbReference type="EC" id="3.6.4.13" evidence="1"/>
<accession>A0A841K9I1</accession>
<dbReference type="FunFam" id="3.40.50.300:FF:000108">
    <property type="entry name" value="ATP-dependent RNA helicase RhlE"/>
    <property type="match status" value="1"/>
</dbReference>
<dbReference type="SMART" id="SM00490">
    <property type="entry name" value="HELICc"/>
    <property type="match status" value="1"/>
</dbReference>
<protein>
    <recommendedName>
        <fullName evidence="9">DEAD-box ATP-dependent RNA helicase RhpA</fullName>
        <ecNumber evidence="1">3.6.4.13</ecNumber>
    </recommendedName>
</protein>
<comment type="catalytic activity">
    <reaction evidence="8">
        <text>ATP + H2O = ADP + phosphate + H(+)</text>
        <dbReference type="Rhea" id="RHEA:13065"/>
        <dbReference type="ChEBI" id="CHEBI:15377"/>
        <dbReference type="ChEBI" id="CHEBI:15378"/>
        <dbReference type="ChEBI" id="CHEBI:30616"/>
        <dbReference type="ChEBI" id="CHEBI:43474"/>
        <dbReference type="ChEBI" id="CHEBI:456216"/>
        <dbReference type="EC" id="3.6.4.13"/>
    </reaction>
</comment>
<evidence type="ECO:0000259" key="13">
    <source>
        <dbReference type="PROSITE" id="PS51194"/>
    </source>
</evidence>
<evidence type="ECO:0000256" key="9">
    <source>
        <dbReference type="ARBA" id="ARBA00074363"/>
    </source>
</evidence>
<dbReference type="InterPro" id="IPR027417">
    <property type="entry name" value="P-loop_NTPase"/>
</dbReference>
<dbReference type="PROSITE" id="PS51195">
    <property type="entry name" value="Q_MOTIF"/>
    <property type="match status" value="1"/>
</dbReference>
<dbReference type="Proteomes" id="UP000588017">
    <property type="component" value="Unassembled WGS sequence"/>
</dbReference>
<dbReference type="GO" id="GO:0003724">
    <property type="term" value="F:RNA helicase activity"/>
    <property type="evidence" value="ECO:0007669"/>
    <property type="project" value="UniProtKB-EC"/>
</dbReference>
<feature type="domain" description="Helicase C-terminal" evidence="13">
    <location>
        <begin position="219"/>
        <end position="379"/>
    </location>
</feature>
<dbReference type="PROSITE" id="PS51194">
    <property type="entry name" value="HELICASE_CTER"/>
    <property type="match status" value="1"/>
</dbReference>
<keyword evidence="6" id="KW-0067">ATP-binding</keyword>
<feature type="compositionally biased region" description="Polar residues" evidence="11">
    <location>
        <begin position="431"/>
        <end position="441"/>
    </location>
</feature>
<keyword evidence="16" id="KW-1185">Reference proteome</keyword>
<name>A0A841K9I1_9HYPH</name>
<feature type="region of interest" description="Disordered" evidence="11">
    <location>
        <begin position="368"/>
        <end position="501"/>
    </location>
</feature>
<evidence type="ECO:0000256" key="11">
    <source>
        <dbReference type="SAM" id="MobiDB-lite"/>
    </source>
</evidence>
<dbReference type="InterPro" id="IPR014001">
    <property type="entry name" value="Helicase_ATP-bd"/>
</dbReference>
<dbReference type="CDD" id="cd18787">
    <property type="entry name" value="SF2_C_DEAD"/>
    <property type="match status" value="1"/>
</dbReference>
<dbReference type="InterPro" id="IPR001650">
    <property type="entry name" value="Helicase_C-like"/>
</dbReference>
<evidence type="ECO:0000256" key="7">
    <source>
        <dbReference type="ARBA" id="ARBA00038437"/>
    </source>
</evidence>
<feature type="domain" description="DEAD-box RNA helicase Q" evidence="14">
    <location>
        <begin position="2"/>
        <end position="30"/>
    </location>
</feature>
<feature type="compositionally biased region" description="Basic and acidic residues" evidence="11">
    <location>
        <begin position="368"/>
        <end position="377"/>
    </location>
</feature>
<keyword evidence="5 15" id="KW-0347">Helicase</keyword>
<keyword evidence="2" id="KW-0963">Cytoplasm</keyword>
<evidence type="ECO:0000256" key="3">
    <source>
        <dbReference type="ARBA" id="ARBA00022741"/>
    </source>
</evidence>
<dbReference type="InterPro" id="IPR050079">
    <property type="entry name" value="DEAD_box_RNA_helicase"/>
</dbReference>
<dbReference type="InterPro" id="IPR014014">
    <property type="entry name" value="RNA_helicase_DEAD_Q_motif"/>
</dbReference>
<comment type="caution">
    <text evidence="15">The sequence shown here is derived from an EMBL/GenBank/DDBJ whole genome shotgun (WGS) entry which is preliminary data.</text>
</comment>
<sequence length="501" mass="54309">MTSFSDLGLAQPLLKALESEGYERPTPIQAQAIPHVIAGRDLLGIAQTGTGKTAAFALPILHRLANAPKRPVRGRCRVLVLSPTRELASQIGESFRAYGRHLNLRIAVIFGGVGHRPQSEALARGLDVLVATPGRLIDHMQTGAVSFAETEVVVLDEADQMLDMGFIHAIKKIVPRLPKERQNLFFSATMPREIAALASDLLRDPVEVSVAPVATTAERIDQRVIFVEAARKRALLAEILKDEKLGRTLVFTRTKHGADRVVLHLEQDGIRAAAIHGNKSQSQRERALGSFRTGETPILVATDIAARGIDVEGVTHVINFDLPNVPESYVHRIGRTARAGADGSAISFCDGEERAYLRAIEKLTRQKIPAIDRRADPGAEPEEPAEARPRGRNGGSRNRAGKPAAAKGRHSPNGGRNASQPGHHNAGNGHGQVSRSHQQDSAPRRSGARPASQGSGKPQQRDQQRSPDRRHASGGADRLESMDFMRPARRRGDAPTPGRHH</sequence>
<evidence type="ECO:0000256" key="2">
    <source>
        <dbReference type="ARBA" id="ARBA00022490"/>
    </source>
</evidence>
<evidence type="ECO:0000313" key="15">
    <source>
        <dbReference type="EMBL" id="MBB6166696.1"/>
    </source>
</evidence>
<feature type="compositionally biased region" description="Basic and acidic residues" evidence="11">
    <location>
        <begin position="459"/>
        <end position="483"/>
    </location>
</feature>
<evidence type="ECO:0000259" key="14">
    <source>
        <dbReference type="PROSITE" id="PS51195"/>
    </source>
</evidence>
<dbReference type="Pfam" id="PF00270">
    <property type="entry name" value="DEAD"/>
    <property type="match status" value="1"/>
</dbReference>
<reference evidence="15 16" key="1">
    <citation type="submission" date="2020-08" db="EMBL/GenBank/DDBJ databases">
        <title>Genomic Encyclopedia of Type Strains, Phase IV (KMG-IV): sequencing the most valuable type-strain genomes for metagenomic binning, comparative biology and taxonomic classification.</title>
        <authorList>
            <person name="Goeker M."/>
        </authorList>
    </citation>
    <scope>NUCLEOTIDE SEQUENCE [LARGE SCALE GENOMIC DNA]</scope>
    <source>
        <strain evidence="15 16">DSM 101465</strain>
    </source>
</reference>
<gene>
    <name evidence="15" type="ORF">HNQ73_000304</name>
</gene>
<dbReference type="GO" id="GO:0009266">
    <property type="term" value="P:response to temperature stimulus"/>
    <property type="evidence" value="ECO:0007669"/>
    <property type="project" value="UniProtKB-ARBA"/>
</dbReference>
<dbReference type="Pfam" id="PF00271">
    <property type="entry name" value="Helicase_C"/>
    <property type="match status" value="1"/>
</dbReference>
<evidence type="ECO:0000313" key="16">
    <source>
        <dbReference type="Proteomes" id="UP000588017"/>
    </source>
</evidence>
<evidence type="ECO:0000256" key="6">
    <source>
        <dbReference type="ARBA" id="ARBA00022840"/>
    </source>
</evidence>
<dbReference type="GO" id="GO:0042255">
    <property type="term" value="P:ribosome assembly"/>
    <property type="evidence" value="ECO:0007669"/>
    <property type="project" value="UniProtKB-ARBA"/>
</dbReference>
<comment type="similarity">
    <text evidence="7">Belongs to the DEAD box helicase family.</text>
</comment>
<dbReference type="GO" id="GO:0005524">
    <property type="term" value="F:ATP binding"/>
    <property type="evidence" value="ECO:0007669"/>
    <property type="project" value="UniProtKB-KW"/>
</dbReference>
<dbReference type="SUPFAM" id="SSF52540">
    <property type="entry name" value="P-loop containing nucleoside triphosphate hydrolases"/>
    <property type="match status" value="2"/>
</dbReference>
<evidence type="ECO:0000256" key="8">
    <source>
        <dbReference type="ARBA" id="ARBA00047984"/>
    </source>
</evidence>
<evidence type="ECO:0000256" key="4">
    <source>
        <dbReference type="ARBA" id="ARBA00022801"/>
    </source>
</evidence>
<keyword evidence="4 15" id="KW-0378">Hydrolase</keyword>
<dbReference type="GO" id="GO:0016787">
    <property type="term" value="F:hydrolase activity"/>
    <property type="evidence" value="ECO:0007669"/>
    <property type="project" value="UniProtKB-KW"/>
</dbReference>
<dbReference type="CDD" id="cd00268">
    <property type="entry name" value="DEADc"/>
    <property type="match status" value="1"/>
</dbReference>
<dbReference type="InterPro" id="IPR011545">
    <property type="entry name" value="DEAD/DEAH_box_helicase_dom"/>
</dbReference>
<dbReference type="AlphaFoldDB" id="A0A841K9I1"/>
<dbReference type="Gene3D" id="3.40.50.300">
    <property type="entry name" value="P-loop containing nucleotide triphosphate hydrolases"/>
    <property type="match status" value="2"/>
</dbReference>
<dbReference type="InterPro" id="IPR044742">
    <property type="entry name" value="DEAD/DEAH_RhlB"/>
</dbReference>